<evidence type="ECO:0008006" key="3">
    <source>
        <dbReference type="Google" id="ProtNLM"/>
    </source>
</evidence>
<dbReference type="PANTHER" id="PTHR34849">
    <property type="entry name" value="SSL5025 PROTEIN"/>
    <property type="match status" value="1"/>
</dbReference>
<keyword evidence="2" id="KW-1185">Reference proteome</keyword>
<dbReference type="PANTHER" id="PTHR34849:SF1">
    <property type="entry name" value="SLR0770 PROTEIN"/>
    <property type="match status" value="1"/>
</dbReference>
<comment type="caution">
    <text evidence="1">The sequence shown here is derived from an EMBL/GenBank/DDBJ whole genome shotgun (WGS) entry which is preliminary data.</text>
</comment>
<sequence>MPLDSILFQHIETTPGICSGKPRIAGTRIRVQDIYVWYELQGMSTDAIVDAYPHLTLADVHAALAYYYDHRDTIHKDIEADRALINAMKQRYPSKLRQTLHDRASDGDSLSS</sequence>
<dbReference type="EMBL" id="AZHX01001874">
    <property type="protein sequence ID" value="ETW99114.1"/>
    <property type="molecule type" value="Genomic_DNA"/>
</dbReference>
<name>W4LMH1_9BACT</name>
<evidence type="ECO:0000313" key="2">
    <source>
        <dbReference type="Proteomes" id="UP000019140"/>
    </source>
</evidence>
<dbReference type="Proteomes" id="UP000019140">
    <property type="component" value="Unassembled WGS sequence"/>
</dbReference>
<accession>W4LMH1</accession>
<dbReference type="Gene3D" id="1.10.10.10">
    <property type="entry name" value="Winged helix-like DNA-binding domain superfamily/Winged helix DNA-binding domain"/>
    <property type="match status" value="1"/>
</dbReference>
<dbReference type="SUPFAM" id="SSF46689">
    <property type="entry name" value="Homeodomain-like"/>
    <property type="match status" value="1"/>
</dbReference>
<evidence type="ECO:0000313" key="1">
    <source>
        <dbReference type="EMBL" id="ETW99114.1"/>
    </source>
</evidence>
<dbReference type="HOGENOM" id="CLU_126005_0_1_7"/>
<protein>
    <recommendedName>
        <fullName evidence="3">DUF433 domain-containing protein</fullName>
    </recommendedName>
</protein>
<dbReference type="InterPro" id="IPR007367">
    <property type="entry name" value="DUF433"/>
</dbReference>
<proteinExistence type="predicted"/>
<gene>
    <name evidence="1" type="ORF">ETSY2_41590</name>
</gene>
<dbReference type="AlphaFoldDB" id="W4LMH1"/>
<organism evidence="1 2">
    <name type="scientific">Candidatus Entotheonella gemina</name>
    <dbReference type="NCBI Taxonomy" id="1429439"/>
    <lineage>
        <taxon>Bacteria</taxon>
        <taxon>Pseudomonadati</taxon>
        <taxon>Nitrospinota/Tectimicrobiota group</taxon>
        <taxon>Candidatus Tectimicrobiota</taxon>
        <taxon>Candidatus Entotheonellia</taxon>
        <taxon>Candidatus Entotheonellales</taxon>
        <taxon>Candidatus Entotheonellaceae</taxon>
        <taxon>Candidatus Entotheonella</taxon>
    </lineage>
</organism>
<dbReference type="InterPro" id="IPR036388">
    <property type="entry name" value="WH-like_DNA-bd_sf"/>
</dbReference>
<dbReference type="Pfam" id="PF04255">
    <property type="entry name" value="DUF433"/>
    <property type="match status" value="1"/>
</dbReference>
<reference evidence="1 2" key="1">
    <citation type="journal article" date="2014" name="Nature">
        <title>An environmental bacterial taxon with a large and distinct metabolic repertoire.</title>
        <authorList>
            <person name="Wilson M.C."/>
            <person name="Mori T."/>
            <person name="Ruckert C."/>
            <person name="Uria A.R."/>
            <person name="Helf M.J."/>
            <person name="Takada K."/>
            <person name="Gernert C."/>
            <person name="Steffens U.A."/>
            <person name="Heycke N."/>
            <person name="Schmitt S."/>
            <person name="Rinke C."/>
            <person name="Helfrich E.J."/>
            <person name="Brachmann A.O."/>
            <person name="Gurgui C."/>
            <person name="Wakimoto T."/>
            <person name="Kracht M."/>
            <person name="Crusemann M."/>
            <person name="Hentschel U."/>
            <person name="Abe I."/>
            <person name="Matsunaga S."/>
            <person name="Kalinowski J."/>
            <person name="Takeyama H."/>
            <person name="Piel J."/>
        </authorList>
    </citation>
    <scope>NUCLEOTIDE SEQUENCE [LARGE SCALE GENOMIC DNA]</scope>
    <source>
        <strain evidence="2">TSY2</strain>
    </source>
</reference>
<dbReference type="InterPro" id="IPR009057">
    <property type="entry name" value="Homeodomain-like_sf"/>
</dbReference>